<dbReference type="FunFam" id="3.40.140.10:FF:000011">
    <property type="entry name" value="tRNA-specific adenosine deaminase"/>
    <property type="match status" value="1"/>
</dbReference>
<dbReference type="PROSITE" id="PS00903">
    <property type="entry name" value="CYT_DCMP_DEAMINASES_1"/>
    <property type="match status" value="1"/>
</dbReference>
<keyword evidence="3" id="KW-0378">Hydrolase</keyword>
<keyword evidence="4" id="KW-0862">Zinc</keyword>
<dbReference type="OrthoDB" id="9802676at2"/>
<keyword evidence="7" id="KW-1185">Reference proteome</keyword>
<dbReference type="AlphaFoldDB" id="A0A1I7FN74"/>
<dbReference type="PANTHER" id="PTHR11079">
    <property type="entry name" value="CYTOSINE DEAMINASE FAMILY MEMBER"/>
    <property type="match status" value="1"/>
</dbReference>
<comment type="similarity">
    <text evidence="1">Belongs to the cytidine and deoxycytidylate deaminase family.</text>
</comment>
<evidence type="ECO:0000256" key="2">
    <source>
        <dbReference type="ARBA" id="ARBA00022723"/>
    </source>
</evidence>
<evidence type="ECO:0000256" key="1">
    <source>
        <dbReference type="ARBA" id="ARBA00006576"/>
    </source>
</evidence>
<evidence type="ECO:0000259" key="5">
    <source>
        <dbReference type="PROSITE" id="PS51747"/>
    </source>
</evidence>
<accession>A0A1I7FN74</accession>
<dbReference type="InterPro" id="IPR016193">
    <property type="entry name" value="Cytidine_deaminase-like"/>
</dbReference>
<dbReference type="SUPFAM" id="SSF53927">
    <property type="entry name" value="Cytidine deaminase-like"/>
    <property type="match status" value="1"/>
</dbReference>
<dbReference type="InterPro" id="IPR002125">
    <property type="entry name" value="CMP_dCMP_dom"/>
</dbReference>
<dbReference type="GO" id="GO:0006152">
    <property type="term" value="P:purine nucleoside catabolic process"/>
    <property type="evidence" value="ECO:0007669"/>
    <property type="project" value="TreeGrafter"/>
</dbReference>
<dbReference type="Proteomes" id="UP000182491">
    <property type="component" value="Unassembled WGS sequence"/>
</dbReference>
<dbReference type="CDD" id="cd01285">
    <property type="entry name" value="nucleoside_deaminase"/>
    <property type="match status" value="1"/>
</dbReference>
<evidence type="ECO:0000256" key="4">
    <source>
        <dbReference type="ARBA" id="ARBA00022833"/>
    </source>
</evidence>
<name>A0A1I7FN74_9BACT</name>
<dbReference type="PANTHER" id="PTHR11079:SF161">
    <property type="entry name" value="CMP_DCMP-TYPE DEAMINASE DOMAIN-CONTAINING PROTEIN"/>
    <property type="match status" value="1"/>
</dbReference>
<sequence length="163" mass="18285">MKESMETEKDAAFMREAIRLSVEKMQQGFGGPFGAVVVRQGEIISKGFNQVLSSNDPTAHAEVDAIRKAAKKLGTHDLSDCELYTSCEPCPMCLGAIYWARLRKVCYGNTHDDAAQIGFDDAFIYKEIEKPLAQRQIPMQQCLASEAKEAFALWEKLESKRPY</sequence>
<dbReference type="STRING" id="388950.GCA_001611675_03476"/>
<evidence type="ECO:0000313" key="6">
    <source>
        <dbReference type="EMBL" id="SFU37659.1"/>
    </source>
</evidence>
<dbReference type="Gene3D" id="3.40.140.10">
    <property type="entry name" value="Cytidine Deaminase, domain 2"/>
    <property type="match status" value="1"/>
</dbReference>
<gene>
    <name evidence="6" type="ORF">SAMN04487941_0341</name>
</gene>
<dbReference type="Pfam" id="PF00383">
    <property type="entry name" value="dCMP_cyt_deam_1"/>
    <property type="match status" value="1"/>
</dbReference>
<dbReference type="GO" id="GO:0008270">
    <property type="term" value="F:zinc ion binding"/>
    <property type="evidence" value="ECO:0007669"/>
    <property type="project" value="InterPro"/>
</dbReference>
<dbReference type="EMBL" id="FPCA01000001">
    <property type="protein sequence ID" value="SFU37659.1"/>
    <property type="molecule type" value="Genomic_DNA"/>
</dbReference>
<feature type="domain" description="CMP/dCMP-type deaminase" evidence="5">
    <location>
        <begin position="8"/>
        <end position="139"/>
    </location>
</feature>
<dbReference type="PROSITE" id="PS51747">
    <property type="entry name" value="CYT_DCMP_DEAMINASES_2"/>
    <property type="match status" value="1"/>
</dbReference>
<keyword evidence="2" id="KW-0479">Metal-binding</keyword>
<dbReference type="GO" id="GO:0047974">
    <property type="term" value="F:guanosine deaminase activity"/>
    <property type="evidence" value="ECO:0007669"/>
    <property type="project" value="TreeGrafter"/>
</dbReference>
<dbReference type="InterPro" id="IPR016192">
    <property type="entry name" value="APOBEC/CMP_deaminase_Zn-bd"/>
</dbReference>
<evidence type="ECO:0000256" key="3">
    <source>
        <dbReference type="ARBA" id="ARBA00022801"/>
    </source>
</evidence>
<reference evidence="7" key="1">
    <citation type="submission" date="2016-10" db="EMBL/GenBank/DDBJ databases">
        <authorList>
            <person name="Varghese N."/>
        </authorList>
    </citation>
    <scope>NUCLEOTIDE SEQUENCE [LARGE SCALE GENOMIC DNA]</scope>
    <source>
        <strain evidence="7">DSM 18820</strain>
    </source>
</reference>
<protein>
    <submittedName>
        <fullName evidence="6">tRNA(Arg) A34 adenosine deaminase TadA</fullName>
    </submittedName>
</protein>
<evidence type="ECO:0000313" key="7">
    <source>
        <dbReference type="Proteomes" id="UP000182491"/>
    </source>
</evidence>
<dbReference type="RefSeq" id="WP_068839326.1">
    <property type="nucleotide sequence ID" value="NZ_BMXC01000001.1"/>
</dbReference>
<proteinExistence type="inferred from homology"/>
<organism evidence="6 7">
    <name type="scientific">Pontibacter akesuensis</name>
    <dbReference type="NCBI Taxonomy" id="388950"/>
    <lineage>
        <taxon>Bacteria</taxon>
        <taxon>Pseudomonadati</taxon>
        <taxon>Bacteroidota</taxon>
        <taxon>Cytophagia</taxon>
        <taxon>Cytophagales</taxon>
        <taxon>Hymenobacteraceae</taxon>
        <taxon>Pontibacter</taxon>
    </lineage>
</organism>